<accession>A0AAJ1UX77</accession>
<dbReference type="InterPro" id="IPR000055">
    <property type="entry name" value="Restrct_endonuc_typeI_TRD"/>
</dbReference>
<dbReference type="GO" id="GO:0016787">
    <property type="term" value="F:hydrolase activity"/>
    <property type="evidence" value="ECO:0007669"/>
    <property type="project" value="UniProtKB-KW"/>
</dbReference>
<dbReference type="AlphaFoldDB" id="A0AAJ1UX77"/>
<protein>
    <submittedName>
        <fullName evidence="5">Restriction endonuclease subunit S</fullName>
        <ecNumber evidence="5">3.1.21.-</ecNumber>
    </submittedName>
</protein>
<reference evidence="5" key="1">
    <citation type="submission" date="2023-05" db="EMBL/GenBank/DDBJ databases">
        <title>Mycoplasma phocimorsus sp. nov., isolated from Scandinavian patients with seal finger or septic arthritis after contact with seals.</title>
        <authorList>
            <person name="Skafte-Holm A."/>
            <person name="Pedersen T.R."/>
            <person name="Froelund M."/>
            <person name="Stegger M."/>
            <person name="Qvortrup K."/>
            <person name="Michaels D.L."/>
            <person name="Brown D.R."/>
            <person name="Jensen J.S."/>
        </authorList>
    </citation>
    <scope>NUCLEOTIDE SEQUENCE</scope>
    <source>
        <strain evidence="5">M5725</strain>
    </source>
</reference>
<evidence type="ECO:0000259" key="4">
    <source>
        <dbReference type="Pfam" id="PF01420"/>
    </source>
</evidence>
<proteinExistence type="inferred from homology"/>
<evidence type="ECO:0000256" key="1">
    <source>
        <dbReference type="ARBA" id="ARBA00010923"/>
    </source>
</evidence>
<dbReference type="InterPro" id="IPR044946">
    <property type="entry name" value="Restrct_endonuc_typeI_TRD_sf"/>
</dbReference>
<name>A0AAJ1UX77_9MOLU</name>
<dbReference type="GO" id="GO:0003677">
    <property type="term" value="F:DNA binding"/>
    <property type="evidence" value="ECO:0007669"/>
    <property type="project" value="UniProtKB-KW"/>
</dbReference>
<comment type="similarity">
    <text evidence="1">Belongs to the type-I restriction system S methylase family.</text>
</comment>
<keyword evidence="5" id="KW-0255">Endonuclease</keyword>
<dbReference type="Pfam" id="PF01420">
    <property type="entry name" value="Methylase_S"/>
    <property type="match status" value="1"/>
</dbReference>
<dbReference type="EC" id="3.1.21.-" evidence="5"/>
<evidence type="ECO:0000256" key="2">
    <source>
        <dbReference type="ARBA" id="ARBA00022747"/>
    </source>
</evidence>
<keyword evidence="5" id="KW-0540">Nuclease</keyword>
<feature type="domain" description="Type I restriction modification DNA specificity" evidence="4">
    <location>
        <begin position="5"/>
        <end position="138"/>
    </location>
</feature>
<organism evidence="5 6">
    <name type="scientific">Mycoplasma phocimorsus</name>
    <dbReference type="NCBI Taxonomy" id="3045839"/>
    <lineage>
        <taxon>Bacteria</taxon>
        <taxon>Bacillati</taxon>
        <taxon>Mycoplasmatota</taxon>
        <taxon>Mollicutes</taxon>
        <taxon>Mycoplasmataceae</taxon>
        <taxon>Mycoplasma</taxon>
    </lineage>
</organism>
<dbReference type="SUPFAM" id="SSF116734">
    <property type="entry name" value="DNA methylase specificity domain"/>
    <property type="match status" value="1"/>
</dbReference>
<evidence type="ECO:0000256" key="3">
    <source>
        <dbReference type="ARBA" id="ARBA00023125"/>
    </source>
</evidence>
<keyword evidence="5" id="KW-0378">Hydrolase</keyword>
<gene>
    <name evidence="5" type="ORF">QLQ80_03225</name>
</gene>
<evidence type="ECO:0000313" key="6">
    <source>
        <dbReference type="Proteomes" id="UP001224428"/>
    </source>
</evidence>
<dbReference type="EMBL" id="JASDDP010000025">
    <property type="protein sequence ID" value="MDJ1646075.1"/>
    <property type="molecule type" value="Genomic_DNA"/>
</dbReference>
<evidence type="ECO:0000313" key="5">
    <source>
        <dbReference type="EMBL" id="MDJ1646075.1"/>
    </source>
</evidence>
<sequence length="163" mass="19147">MQTGILKANAEEKDGKFPFFTCNENPKRINTHAFDSEAILIAGNGNFGHINYYKGKFNAYQWTYVLTRKTDLINMKYAKYFFEAFFKESIKDVIVGGVIPFIKLSNIQNFKITYFNPIIQNCLINLLDKFDDYTKQVTGLLPKDIELRETQYQYYLKKLLEFN</sequence>
<keyword evidence="3" id="KW-0238">DNA-binding</keyword>
<dbReference type="GO" id="GO:0009307">
    <property type="term" value="P:DNA restriction-modification system"/>
    <property type="evidence" value="ECO:0007669"/>
    <property type="project" value="UniProtKB-KW"/>
</dbReference>
<keyword evidence="6" id="KW-1185">Reference proteome</keyword>
<dbReference type="Gene3D" id="3.90.220.20">
    <property type="entry name" value="DNA methylase specificity domains"/>
    <property type="match status" value="1"/>
</dbReference>
<keyword evidence="2" id="KW-0680">Restriction system</keyword>
<dbReference type="Proteomes" id="UP001224428">
    <property type="component" value="Unassembled WGS sequence"/>
</dbReference>
<comment type="caution">
    <text evidence="5">The sequence shown here is derived from an EMBL/GenBank/DDBJ whole genome shotgun (WGS) entry which is preliminary data.</text>
</comment>
<dbReference type="GO" id="GO:0004519">
    <property type="term" value="F:endonuclease activity"/>
    <property type="evidence" value="ECO:0007669"/>
    <property type="project" value="UniProtKB-KW"/>
</dbReference>